<dbReference type="EMBL" id="QFFI01000001">
    <property type="protein sequence ID" value="PWG65866.1"/>
    <property type="molecule type" value="Genomic_DNA"/>
</dbReference>
<protein>
    <recommendedName>
        <fullName evidence="3">Cytochrome b561 bacterial/Ni-hydrogenase domain-containing protein</fullName>
    </recommendedName>
</protein>
<evidence type="ECO:0008006" key="3">
    <source>
        <dbReference type="Google" id="ProtNLM"/>
    </source>
</evidence>
<dbReference type="SUPFAM" id="SSF81342">
    <property type="entry name" value="Transmembrane di-heme cytochromes"/>
    <property type="match status" value="1"/>
</dbReference>
<evidence type="ECO:0000313" key="1">
    <source>
        <dbReference type="EMBL" id="PWG65866.1"/>
    </source>
</evidence>
<dbReference type="OrthoDB" id="1247465at2"/>
<keyword evidence="2" id="KW-1185">Reference proteome</keyword>
<dbReference type="Proteomes" id="UP000245474">
    <property type="component" value="Unassembled WGS sequence"/>
</dbReference>
<evidence type="ECO:0000313" key="2">
    <source>
        <dbReference type="Proteomes" id="UP000245474"/>
    </source>
</evidence>
<dbReference type="GO" id="GO:0016020">
    <property type="term" value="C:membrane"/>
    <property type="evidence" value="ECO:0007669"/>
    <property type="project" value="InterPro"/>
</dbReference>
<organism evidence="1 2">
    <name type="scientific">Sediminicurvatus halobius</name>
    <dbReference type="NCBI Taxonomy" id="2182432"/>
    <lineage>
        <taxon>Bacteria</taxon>
        <taxon>Pseudomonadati</taxon>
        <taxon>Pseudomonadota</taxon>
        <taxon>Gammaproteobacteria</taxon>
        <taxon>Chromatiales</taxon>
        <taxon>Ectothiorhodospiraceae</taxon>
        <taxon>Sediminicurvatus</taxon>
    </lineage>
</organism>
<proteinExistence type="predicted"/>
<dbReference type="GO" id="GO:0022904">
    <property type="term" value="P:respiratory electron transport chain"/>
    <property type="evidence" value="ECO:0007669"/>
    <property type="project" value="InterPro"/>
</dbReference>
<dbReference type="RefSeq" id="WP_109675311.1">
    <property type="nucleotide sequence ID" value="NZ_CP086615.1"/>
</dbReference>
<gene>
    <name evidence="1" type="ORF">DEM34_00980</name>
</gene>
<dbReference type="InterPro" id="IPR016174">
    <property type="entry name" value="Di-haem_cyt_TM"/>
</dbReference>
<sequence>MSDRRYALSQRLVHWTVALLLLLSLASGLTLDALGFFGLREALGLAARNLLYPPLPAQPMALRKCH</sequence>
<reference evidence="1 2" key="1">
    <citation type="submission" date="2018-05" db="EMBL/GenBank/DDBJ databases">
        <title>Spiribacter halobius sp. nov., a moderately halophilic bacterium isolated from marine solar saltern.</title>
        <authorList>
            <person name="Zheng W.-S."/>
            <person name="Lu D.-C."/>
            <person name="Du Z.-J."/>
        </authorList>
    </citation>
    <scope>NUCLEOTIDE SEQUENCE [LARGE SCALE GENOMIC DNA]</scope>
    <source>
        <strain evidence="1 2">E85</strain>
    </source>
</reference>
<name>A0A2U2N9I1_9GAMM</name>
<accession>A0A2U2N9I1</accession>
<comment type="caution">
    <text evidence="1">The sequence shown here is derived from an EMBL/GenBank/DDBJ whole genome shotgun (WGS) entry which is preliminary data.</text>
</comment>
<dbReference type="AlphaFoldDB" id="A0A2U2N9I1"/>